<accession>A0A1U8AT80</accession>
<dbReference type="AlphaFoldDB" id="A0A1U8AT80"/>
<dbReference type="RefSeq" id="XP_010266059.1">
    <property type="nucleotide sequence ID" value="XM_010267757.2"/>
</dbReference>
<dbReference type="FunCoup" id="A0A1U8AT80">
    <property type="interactions" value="514"/>
</dbReference>
<dbReference type="OrthoDB" id="1926132at2759"/>
<dbReference type="PANTHER" id="PTHR34779">
    <property type="entry name" value="OS09G0542900 PROTEIN"/>
    <property type="match status" value="1"/>
</dbReference>
<dbReference type="InterPro" id="IPR038796">
    <property type="entry name" value="At1g76070-like"/>
</dbReference>
<dbReference type="eggNOG" id="ENOG502RXP4">
    <property type="taxonomic scope" value="Eukaryota"/>
</dbReference>
<evidence type="ECO:0000313" key="3">
    <source>
        <dbReference type="RefSeq" id="XP_010266059.1"/>
    </source>
</evidence>
<dbReference type="PANTHER" id="PTHR34779:SF1">
    <property type="entry name" value="OS09G0542900 PROTEIN"/>
    <property type="match status" value="1"/>
</dbReference>
<dbReference type="Proteomes" id="UP000189703">
    <property type="component" value="Unplaced"/>
</dbReference>
<sequence length="245" mass="26811">MEKPAKSMSRLLSFLPKATAVTFQNPPLSPGRDKRSDNSSKFKLNNGKAFSGPIISIIPVEARTKSNSGRFDAQEPTSPKVSCIGQIKLKKKKKKIPRSKSKRVAPPPPQGSSSTSSSPPEVKKKPSSAIRNIFRGVRTGKKAIVSVMKPPVADKTPSLSQMKRFSSGRNAFANFDWRDHVLSNHPDKQKDESDEEDEIIISHSAPILVGGGDVALEPKKEINLWKRRTVAPPTPLQLNSMGKPT</sequence>
<feature type="compositionally biased region" description="Basic residues" evidence="1">
    <location>
        <begin position="88"/>
        <end position="103"/>
    </location>
</feature>
<feature type="compositionally biased region" description="Low complexity" evidence="1">
    <location>
        <begin position="111"/>
        <end position="120"/>
    </location>
</feature>
<feature type="region of interest" description="Disordered" evidence="1">
    <location>
        <begin position="19"/>
        <end position="49"/>
    </location>
</feature>
<name>A0A1U8AT80_NELNU</name>
<dbReference type="OMA" id="KSCDRAP"/>
<keyword evidence="2" id="KW-1185">Reference proteome</keyword>
<reference evidence="3" key="1">
    <citation type="submission" date="2025-08" db="UniProtKB">
        <authorList>
            <consortium name="RefSeq"/>
        </authorList>
    </citation>
    <scope>IDENTIFICATION</scope>
</reference>
<dbReference type="KEGG" id="nnu:104603675"/>
<feature type="region of interest" description="Disordered" evidence="1">
    <location>
        <begin position="66"/>
        <end position="133"/>
    </location>
</feature>
<proteinExistence type="predicted"/>
<feature type="compositionally biased region" description="Polar residues" evidence="1">
    <location>
        <begin position="66"/>
        <end position="80"/>
    </location>
</feature>
<evidence type="ECO:0000313" key="2">
    <source>
        <dbReference type="Proteomes" id="UP000189703"/>
    </source>
</evidence>
<dbReference type="GeneID" id="104603675"/>
<organism evidence="2 3">
    <name type="scientific">Nelumbo nucifera</name>
    <name type="common">Sacred lotus</name>
    <dbReference type="NCBI Taxonomy" id="4432"/>
    <lineage>
        <taxon>Eukaryota</taxon>
        <taxon>Viridiplantae</taxon>
        <taxon>Streptophyta</taxon>
        <taxon>Embryophyta</taxon>
        <taxon>Tracheophyta</taxon>
        <taxon>Spermatophyta</taxon>
        <taxon>Magnoliopsida</taxon>
        <taxon>Proteales</taxon>
        <taxon>Nelumbonaceae</taxon>
        <taxon>Nelumbo</taxon>
    </lineage>
</organism>
<protein>
    <submittedName>
        <fullName evidence="3">Uncharacterized protein At1g76070-like</fullName>
    </submittedName>
</protein>
<feature type="compositionally biased region" description="Basic and acidic residues" evidence="1">
    <location>
        <begin position="31"/>
        <end position="40"/>
    </location>
</feature>
<evidence type="ECO:0000256" key="1">
    <source>
        <dbReference type="SAM" id="MobiDB-lite"/>
    </source>
</evidence>
<gene>
    <name evidence="3" type="primary">LOC104603675</name>
</gene>